<dbReference type="InterPro" id="IPR029058">
    <property type="entry name" value="AB_hydrolase_fold"/>
</dbReference>
<reference evidence="8" key="2">
    <citation type="submission" date="2007-04" db="EMBL/GenBank/DDBJ databases">
        <title>The genome of the human body louse.</title>
        <authorList>
            <consortium name="The Human Body Louse Genome Consortium"/>
            <person name="Kirkness E."/>
            <person name="Walenz B."/>
            <person name="Hass B."/>
            <person name="Bruggner R."/>
            <person name="Strausberg R."/>
        </authorList>
    </citation>
    <scope>NUCLEOTIDE SEQUENCE</scope>
    <source>
        <strain evidence="8">USDA</strain>
    </source>
</reference>
<reference evidence="9" key="3">
    <citation type="submission" date="2020-05" db="UniProtKB">
        <authorList>
            <consortium name="EnsemblMetazoa"/>
        </authorList>
    </citation>
    <scope>IDENTIFICATION</scope>
    <source>
        <strain evidence="9">USDA</strain>
    </source>
</reference>
<dbReference type="PANTHER" id="PTHR11731">
    <property type="entry name" value="PROTEASE FAMILY S9B,C DIPEPTIDYL-PEPTIDASE IV-RELATED"/>
    <property type="match status" value="1"/>
</dbReference>
<dbReference type="OrthoDB" id="16520at2759"/>
<dbReference type="Pfam" id="PF19520">
    <property type="entry name" value="Dpp_8_9_N"/>
    <property type="match status" value="1"/>
</dbReference>
<dbReference type="OMA" id="VTHMTPQ"/>
<dbReference type="GO" id="GO:0008239">
    <property type="term" value="F:dipeptidyl-peptidase activity"/>
    <property type="evidence" value="ECO:0007669"/>
    <property type="project" value="UniProtKB-EC"/>
</dbReference>
<dbReference type="Gene3D" id="2.140.10.30">
    <property type="entry name" value="Dipeptidylpeptidase IV, N-terminal domain"/>
    <property type="match status" value="1"/>
</dbReference>
<evidence type="ECO:0000256" key="3">
    <source>
        <dbReference type="ARBA" id="ARBA00022801"/>
    </source>
</evidence>
<dbReference type="RefSeq" id="XP_002429840.1">
    <property type="nucleotide sequence ID" value="XM_002429795.1"/>
</dbReference>
<keyword evidence="4" id="KW-0720">Serine protease</keyword>
<feature type="domain" description="Dipeptidyl peptidase 8 /9 ,N-terminal" evidence="7">
    <location>
        <begin position="19"/>
        <end position="120"/>
    </location>
</feature>
<evidence type="ECO:0000256" key="1">
    <source>
        <dbReference type="ARBA" id="ARBA00010036"/>
    </source>
</evidence>
<dbReference type="InParanoid" id="E0VUP6"/>
<evidence type="ECO:0000256" key="4">
    <source>
        <dbReference type="ARBA" id="ARBA00022825"/>
    </source>
</evidence>
<dbReference type="InterPro" id="IPR050278">
    <property type="entry name" value="Serine_Prot_S9B/DPPIV"/>
</dbReference>
<organism>
    <name type="scientific">Pediculus humanus subsp. corporis</name>
    <name type="common">Body louse</name>
    <dbReference type="NCBI Taxonomy" id="121224"/>
    <lineage>
        <taxon>Eukaryota</taxon>
        <taxon>Metazoa</taxon>
        <taxon>Ecdysozoa</taxon>
        <taxon>Arthropoda</taxon>
        <taxon>Hexapoda</taxon>
        <taxon>Insecta</taxon>
        <taxon>Pterygota</taxon>
        <taxon>Neoptera</taxon>
        <taxon>Paraneoptera</taxon>
        <taxon>Psocodea</taxon>
        <taxon>Troctomorpha</taxon>
        <taxon>Phthiraptera</taxon>
        <taxon>Anoplura</taxon>
        <taxon>Pediculidae</taxon>
        <taxon>Pediculus</taxon>
    </lineage>
</organism>
<dbReference type="EC" id="3.4.14.5" evidence="8"/>
<feature type="domain" description="Dipeptidylpeptidase IV N-terminal" evidence="6">
    <location>
        <begin position="160"/>
        <end position="542"/>
    </location>
</feature>
<dbReference type="KEGG" id="phu:Phum_PHUM452830"/>
<dbReference type="FunCoup" id="E0VUP6">
    <property type="interactions" value="1735"/>
</dbReference>
<keyword evidence="10" id="KW-1185">Reference proteome</keyword>
<evidence type="ECO:0000313" key="10">
    <source>
        <dbReference type="Proteomes" id="UP000009046"/>
    </source>
</evidence>
<dbReference type="SUPFAM" id="SSF53474">
    <property type="entry name" value="alpha/beta-Hydrolases"/>
    <property type="match status" value="1"/>
</dbReference>
<dbReference type="VEuPathDB" id="VectorBase:PHUM452830"/>
<dbReference type="Proteomes" id="UP000009046">
    <property type="component" value="Unassembled WGS sequence"/>
</dbReference>
<keyword evidence="3 8" id="KW-0378">Hydrolase</keyword>
<comment type="similarity">
    <text evidence="1">Belongs to the peptidase S9B family. DPPIV subfamily.</text>
</comment>
<dbReference type="InterPro" id="IPR001375">
    <property type="entry name" value="Peptidase_S9_cat"/>
</dbReference>
<evidence type="ECO:0000256" key="2">
    <source>
        <dbReference type="ARBA" id="ARBA00022670"/>
    </source>
</evidence>
<keyword evidence="2" id="KW-0645">Protease</keyword>
<dbReference type="EMBL" id="AAZO01005514">
    <property type="status" value="NOT_ANNOTATED_CDS"/>
    <property type="molecule type" value="Genomic_DNA"/>
</dbReference>
<dbReference type="eggNOG" id="KOG2281">
    <property type="taxonomic scope" value="Eukaryota"/>
</dbReference>
<evidence type="ECO:0000259" key="5">
    <source>
        <dbReference type="Pfam" id="PF00326"/>
    </source>
</evidence>
<dbReference type="PANTHER" id="PTHR11731:SF193">
    <property type="entry name" value="DIPEPTIDYL PEPTIDASE 9"/>
    <property type="match status" value="1"/>
</dbReference>
<reference evidence="8" key="1">
    <citation type="submission" date="2007-04" db="EMBL/GenBank/DDBJ databases">
        <title>Annotation of Pediculus humanus corporis strain USDA.</title>
        <authorList>
            <person name="Kirkness E."/>
            <person name="Hannick L."/>
            <person name="Hass B."/>
            <person name="Bruggner R."/>
            <person name="Lawson D."/>
            <person name="Bidwell S."/>
            <person name="Joardar V."/>
            <person name="Caler E."/>
            <person name="Walenz B."/>
            <person name="Inman J."/>
            <person name="Schobel S."/>
            <person name="Galinsky K."/>
            <person name="Amedeo P."/>
            <person name="Strausberg R."/>
        </authorList>
    </citation>
    <scope>NUCLEOTIDE SEQUENCE</scope>
    <source>
        <strain evidence="8">USDA</strain>
    </source>
</reference>
<dbReference type="Pfam" id="PF00930">
    <property type="entry name" value="DPPIV_N"/>
    <property type="match status" value="1"/>
</dbReference>
<dbReference type="SUPFAM" id="SSF82171">
    <property type="entry name" value="DPP6 N-terminal domain-like"/>
    <property type="match status" value="1"/>
</dbReference>
<accession>E0VUP6</accession>
<dbReference type="CTD" id="8230493"/>
<evidence type="ECO:0000313" key="9">
    <source>
        <dbReference type="EnsemblMetazoa" id="PHUM452830-PA"/>
    </source>
</evidence>
<dbReference type="EnsemblMetazoa" id="PHUM452830-RA">
    <property type="protein sequence ID" value="PHUM452830-PA"/>
    <property type="gene ID" value="PHUM452830"/>
</dbReference>
<feature type="domain" description="Peptidase S9 prolyl oligopeptidase catalytic" evidence="5">
    <location>
        <begin position="636"/>
        <end position="837"/>
    </location>
</feature>
<dbReference type="AlphaFoldDB" id="E0VUP6"/>
<gene>
    <name evidence="9" type="primary">8230493</name>
    <name evidence="8" type="ORF">Phum_PHUM452830</name>
</gene>
<dbReference type="STRING" id="121224.E0VUP6"/>
<dbReference type="InterPro" id="IPR045785">
    <property type="entry name" value="Dpp_8/9_N"/>
</dbReference>
<protein>
    <submittedName>
        <fullName evidence="8 9">Dipeptidyl peptidase, putative</fullName>
        <ecNumber evidence="8">3.4.14.5</ecNumber>
    </submittedName>
</protein>
<evidence type="ECO:0000313" key="8">
    <source>
        <dbReference type="EMBL" id="EEB17102.1"/>
    </source>
</evidence>
<evidence type="ECO:0000259" key="7">
    <source>
        <dbReference type="Pfam" id="PF19520"/>
    </source>
</evidence>
<dbReference type="ESTHER" id="pedhc-e0vup6">
    <property type="family name" value="DPP4N_Peptidase_S9"/>
</dbReference>
<sequence>MIQCVMDSFGIREEVKERKKSWSELKREVCELRRQLGRLSTPIPTSISFRTLEDGRTRIYFLSIPSNGWENTLFYVDVVNSENQGLERLKWHRIVDTNFLLTAAGKFSREEQLQWERKRLATWGITSYELHPESGKLVFPAASSLFQCTDSDMYPTELTSSTTGAKLNPQICPSNPSLVAYICNNDIWVTHTSCGFTQRLTYVHKGDRSVLDDPISAGIPSYVMQEEFNRFQGFWWQPKCLGIFKMNHPIANLLYEEVDENEVEISRFPLSKTGETEEFRFPRAGTPNANWNLKMVQFQINDSFQICNVACLELGTPLRTLFRWAEYLVRVGWTSNSEHIWVQLLDRRQKRLELALLAADQFLDVRIISSSEEWFNWTPSYSVICCQESDIWINVHDILHFFPFSNNSPTLNFIWASEETGWRHLYLFTSVLYPHSNGVADVEGAISNYLKFSVWEIIKFTGLIPLTSGEWEVLRRNVWVDEEKELVYFLGLRESPLEKHLYVVSLRKPGKIRLLTKPGHSYNIDINKECTVMVAVYSNIQTLPSCQVFKIRCTDYTVDGIVLEPAGYLSEPSSTVASVFTPELYTYQISSGELLYAMVFKPHSFSLGKKYPTVVNVYGGPEVQVVSNTFKGMRQLRMHMLAAQGYCVIAIDSRGSQHRGLAFEGHLKGRMGTVELSDQVEVLKWLVDSLGFIDVKRIAIHGWSYGGYLSLMALVQYPNIFKIAIAGAPVTCWRLYDTGYTERYMDLPDHNSRGYKMGSVLNYIKDFPDEENRLLIIHGLIDENVHFSHTSKFIDAMAKEVKPYELQIYPSERHSLRNLEANQHYETKLLSFLQNNL</sequence>
<proteinExistence type="inferred from homology"/>
<name>E0VUP6_PEDHC</name>
<dbReference type="GO" id="GO:0008236">
    <property type="term" value="F:serine-type peptidase activity"/>
    <property type="evidence" value="ECO:0007669"/>
    <property type="project" value="UniProtKB-KW"/>
</dbReference>
<evidence type="ECO:0000259" key="6">
    <source>
        <dbReference type="Pfam" id="PF00930"/>
    </source>
</evidence>
<dbReference type="EMBL" id="DS235787">
    <property type="protein sequence ID" value="EEB17102.1"/>
    <property type="molecule type" value="Genomic_DNA"/>
</dbReference>
<dbReference type="Gene3D" id="3.40.50.1820">
    <property type="entry name" value="alpha/beta hydrolase"/>
    <property type="match status" value="1"/>
</dbReference>
<dbReference type="HOGENOM" id="CLU_006105_1_0_1"/>
<dbReference type="Pfam" id="PF00326">
    <property type="entry name" value="Peptidase_S9"/>
    <property type="match status" value="1"/>
</dbReference>
<dbReference type="InterPro" id="IPR002469">
    <property type="entry name" value="Peptidase_S9B_N"/>
</dbReference>
<dbReference type="GeneID" id="8230493"/>
<dbReference type="GO" id="GO:0006508">
    <property type="term" value="P:proteolysis"/>
    <property type="evidence" value="ECO:0007669"/>
    <property type="project" value="UniProtKB-KW"/>
</dbReference>